<sequence length="258" mass="27315">MPSYAVNQEGFGNLKIPDLSVADSTQQYPLGTRYVDGDRAFRYGLFKGTMNPDLACKDTQPQTVAYVAIQAATLQYATSLTCTVGTTDGIAGDGVVAVNALAGGYCVIFDATSKAINRQIVSNTVTAANGGTMTVVVSDPIPVALTTSDHIECMASPYSYLTASTSNAYGAFMGMPQLVYTTGQYGWVQTWGPCWIAPQTEVGSGSNIRTCIFRHDGSIDELDYSDAYNSKGQIAGYVMSHAQAGTQGAPFVWLTIAP</sequence>
<protein>
    <submittedName>
        <fullName evidence="1">Uncharacterized protein</fullName>
    </submittedName>
</protein>
<dbReference type="EMBL" id="MT141983">
    <property type="protein sequence ID" value="QJA72862.1"/>
    <property type="molecule type" value="Genomic_DNA"/>
</dbReference>
<evidence type="ECO:0000313" key="1">
    <source>
        <dbReference type="EMBL" id="QJA72862.1"/>
    </source>
</evidence>
<accession>A0A6M3JUP8</accession>
<reference evidence="1" key="1">
    <citation type="submission" date="2020-03" db="EMBL/GenBank/DDBJ databases">
        <title>The deep terrestrial virosphere.</title>
        <authorList>
            <person name="Holmfeldt K."/>
            <person name="Nilsson E."/>
            <person name="Simone D."/>
            <person name="Lopez-Fernandez M."/>
            <person name="Wu X."/>
            <person name="de Brujin I."/>
            <person name="Lundin D."/>
            <person name="Andersson A."/>
            <person name="Bertilsson S."/>
            <person name="Dopson M."/>
        </authorList>
    </citation>
    <scope>NUCLEOTIDE SEQUENCE</scope>
    <source>
        <strain evidence="1">MM415A02581</strain>
    </source>
</reference>
<dbReference type="AlphaFoldDB" id="A0A6M3JUP8"/>
<proteinExistence type="predicted"/>
<name>A0A6M3JUP8_9ZZZZ</name>
<gene>
    <name evidence="1" type="ORF">MM415A02581_0012</name>
</gene>
<organism evidence="1">
    <name type="scientific">viral metagenome</name>
    <dbReference type="NCBI Taxonomy" id="1070528"/>
    <lineage>
        <taxon>unclassified sequences</taxon>
        <taxon>metagenomes</taxon>
        <taxon>organismal metagenomes</taxon>
    </lineage>
</organism>